<evidence type="ECO:0000259" key="2">
    <source>
        <dbReference type="PROSITE" id="PS50802"/>
    </source>
</evidence>
<name>A0A9P4V5R0_9PLEO</name>
<dbReference type="OrthoDB" id="409956at2759"/>
<dbReference type="PROSITE" id="PS50802">
    <property type="entry name" value="OTU"/>
    <property type="match status" value="1"/>
</dbReference>
<feature type="compositionally biased region" description="Low complexity" evidence="1">
    <location>
        <begin position="243"/>
        <end position="254"/>
    </location>
</feature>
<evidence type="ECO:0000256" key="1">
    <source>
        <dbReference type="SAM" id="MobiDB-lite"/>
    </source>
</evidence>
<dbReference type="PANTHER" id="PTHR12419">
    <property type="entry name" value="OTU DOMAIN CONTAINING PROTEIN"/>
    <property type="match status" value="1"/>
</dbReference>
<gene>
    <name evidence="3" type="ORF">EJ04DRAFT_9020</name>
</gene>
<dbReference type="InterPro" id="IPR003323">
    <property type="entry name" value="OTU_dom"/>
</dbReference>
<keyword evidence="4" id="KW-1185">Reference proteome</keyword>
<dbReference type="CDD" id="cd22756">
    <property type="entry name" value="OTU_OTUD3-like"/>
    <property type="match status" value="1"/>
</dbReference>
<dbReference type="Proteomes" id="UP000799444">
    <property type="component" value="Unassembled WGS sequence"/>
</dbReference>
<dbReference type="GO" id="GO:0004843">
    <property type="term" value="F:cysteine-type deubiquitinase activity"/>
    <property type="evidence" value="ECO:0007669"/>
    <property type="project" value="TreeGrafter"/>
</dbReference>
<dbReference type="InterPro" id="IPR038765">
    <property type="entry name" value="Papain-like_cys_pep_sf"/>
</dbReference>
<dbReference type="EMBL" id="ML996106">
    <property type="protein sequence ID" value="KAF2739034.1"/>
    <property type="molecule type" value="Genomic_DNA"/>
</dbReference>
<comment type="caution">
    <text evidence="3">The sequence shown here is derived from an EMBL/GenBank/DDBJ whole genome shotgun (WGS) entry which is preliminary data.</text>
</comment>
<dbReference type="Gene3D" id="3.90.70.80">
    <property type="match status" value="1"/>
</dbReference>
<accession>A0A9P4V5R0</accession>
<dbReference type="AlphaFoldDB" id="A0A9P4V5R0"/>
<proteinExistence type="predicted"/>
<feature type="compositionally biased region" description="Polar residues" evidence="1">
    <location>
        <begin position="293"/>
        <end position="314"/>
    </location>
</feature>
<reference evidence="3" key="1">
    <citation type="journal article" date="2020" name="Stud. Mycol.">
        <title>101 Dothideomycetes genomes: a test case for predicting lifestyles and emergence of pathogens.</title>
        <authorList>
            <person name="Haridas S."/>
            <person name="Albert R."/>
            <person name="Binder M."/>
            <person name="Bloem J."/>
            <person name="Labutti K."/>
            <person name="Salamov A."/>
            <person name="Andreopoulos B."/>
            <person name="Baker S."/>
            <person name="Barry K."/>
            <person name="Bills G."/>
            <person name="Bluhm B."/>
            <person name="Cannon C."/>
            <person name="Castanera R."/>
            <person name="Culley D."/>
            <person name="Daum C."/>
            <person name="Ezra D."/>
            <person name="Gonzalez J."/>
            <person name="Henrissat B."/>
            <person name="Kuo A."/>
            <person name="Liang C."/>
            <person name="Lipzen A."/>
            <person name="Lutzoni F."/>
            <person name="Magnuson J."/>
            <person name="Mondo S."/>
            <person name="Nolan M."/>
            <person name="Ohm R."/>
            <person name="Pangilinan J."/>
            <person name="Park H.-J."/>
            <person name="Ramirez L."/>
            <person name="Alfaro M."/>
            <person name="Sun H."/>
            <person name="Tritt A."/>
            <person name="Yoshinaga Y."/>
            <person name="Zwiers L.-H."/>
            <person name="Turgeon B."/>
            <person name="Goodwin S."/>
            <person name="Spatafora J."/>
            <person name="Crous P."/>
            <person name="Grigoriev I."/>
        </authorList>
    </citation>
    <scope>NUCLEOTIDE SEQUENCE</scope>
    <source>
        <strain evidence="3">CBS 125425</strain>
    </source>
</reference>
<feature type="region of interest" description="Disordered" evidence="1">
    <location>
        <begin position="212"/>
        <end position="314"/>
    </location>
</feature>
<evidence type="ECO:0000313" key="3">
    <source>
        <dbReference type="EMBL" id="KAF2739034.1"/>
    </source>
</evidence>
<dbReference type="PANTHER" id="PTHR12419:SF7">
    <property type="entry name" value="OTU DOMAIN-CONTAINING PROTEIN 3"/>
    <property type="match status" value="1"/>
</dbReference>
<dbReference type="GO" id="GO:0016579">
    <property type="term" value="P:protein deubiquitination"/>
    <property type="evidence" value="ECO:0007669"/>
    <property type="project" value="TreeGrafter"/>
</dbReference>
<sequence length="314" mass="35085">MARLRSQLRKAAEFPLLDANGLYAAPTKGDGNCLFNALSDQLYGHQKEHLTLRDATIEHMRVNAEVYRQYMTINTSGRRNPKRKVAALAPICTLEGDDYSDEELQKQFDMHLEKMGQAGEWADNMEVVAFASALDVHVRLWQADYCYTFSPRDDAIRTTTLAHLSIDDKEFVDRRPILNIAYHTWEHYSSVRNINGPHSGLPEVTGDIKLSTTKKRFSEERDDDDVDFRPTKRRSPMPAAFISDSNSSPECSEASSDESHMPAISSQATTESFDVPAPERPKLKLVLKLRNPKPSSAPTSPVMVTSPVATSAGA</sequence>
<organism evidence="3 4">
    <name type="scientific">Polyplosphaeria fusca</name>
    <dbReference type="NCBI Taxonomy" id="682080"/>
    <lineage>
        <taxon>Eukaryota</taxon>
        <taxon>Fungi</taxon>
        <taxon>Dikarya</taxon>
        <taxon>Ascomycota</taxon>
        <taxon>Pezizomycotina</taxon>
        <taxon>Dothideomycetes</taxon>
        <taxon>Pleosporomycetidae</taxon>
        <taxon>Pleosporales</taxon>
        <taxon>Tetraplosphaeriaceae</taxon>
        <taxon>Polyplosphaeria</taxon>
    </lineage>
</organism>
<protein>
    <submittedName>
        <fullName evidence="3">Cysteine proteinase</fullName>
    </submittedName>
</protein>
<feature type="domain" description="OTU" evidence="2">
    <location>
        <begin position="22"/>
        <end position="194"/>
    </location>
</feature>
<dbReference type="InterPro" id="IPR050704">
    <property type="entry name" value="Peptidase_C85-like"/>
</dbReference>
<dbReference type="SUPFAM" id="SSF54001">
    <property type="entry name" value="Cysteine proteinases"/>
    <property type="match status" value="1"/>
</dbReference>
<evidence type="ECO:0000313" key="4">
    <source>
        <dbReference type="Proteomes" id="UP000799444"/>
    </source>
</evidence>
<dbReference type="Pfam" id="PF02338">
    <property type="entry name" value="OTU"/>
    <property type="match status" value="1"/>
</dbReference>